<feature type="domain" description="HTH cro/C1-type" evidence="2">
    <location>
        <begin position="11"/>
        <end position="66"/>
    </location>
</feature>
<gene>
    <name evidence="3" type="ORF">UT30_C0009G0040</name>
</gene>
<dbReference type="SMART" id="SM00530">
    <property type="entry name" value="HTH_XRE"/>
    <property type="match status" value="1"/>
</dbReference>
<keyword evidence="1" id="KW-0238">DNA-binding</keyword>
<evidence type="ECO:0000259" key="2">
    <source>
        <dbReference type="PROSITE" id="PS50943"/>
    </source>
</evidence>
<dbReference type="PANTHER" id="PTHR46797">
    <property type="entry name" value="HTH-TYPE TRANSCRIPTIONAL REGULATOR"/>
    <property type="match status" value="1"/>
</dbReference>
<dbReference type="Pfam" id="PF01381">
    <property type="entry name" value="HTH_3"/>
    <property type="match status" value="1"/>
</dbReference>
<evidence type="ECO:0000256" key="1">
    <source>
        <dbReference type="ARBA" id="ARBA00023125"/>
    </source>
</evidence>
<dbReference type="GO" id="GO:0003700">
    <property type="term" value="F:DNA-binding transcription factor activity"/>
    <property type="evidence" value="ECO:0007669"/>
    <property type="project" value="TreeGrafter"/>
</dbReference>
<evidence type="ECO:0000313" key="4">
    <source>
        <dbReference type="Proteomes" id="UP000033935"/>
    </source>
</evidence>
<dbReference type="CDD" id="cd00093">
    <property type="entry name" value="HTH_XRE"/>
    <property type="match status" value="1"/>
</dbReference>
<comment type="caution">
    <text evidence="3">The sequence shown here is derived from an EMBL/GenBank/DDBJ whole genome shotgun (WGS) entry which is preliminary data.</text>
</comment>
<organism evidence="3 4">
    <name type="scientific">Candidatus Uhrbacteria bacterium GW2011_GWF2_39_13</name>
    <dbReference type="NCBI Taxonomy" id="1618995"/>
    <lineage>
        <taxon>Bacteria</taxon>
        <taxon>Candidatus Uhriibacteriota</taxon>
    </lineage>
</organism>
<protein>
    <submittedName>
        <fullName evidence="3">Helix-turn-helix domain protein</fullName>
    </submittedName>
</protein>
<sequence length="68" mass="7430">MTMQKTIGAKIKAWRAIKDLTQDELAKKADLPYPTLVKIESDAVQNPSIDTVTKIAAGFGITVDDLIK</sequence>
<dbReference type="InterPro" id="IPR050807">
    <property type="entry name" value="TransReg_Diox_bact_type"/>
</dbReference>
<evidence type="ECO:0000313" key="3">
    <source>
        <dbReference type="EMBL" id="KKR04330.1"/>
    </source>
</evidence>
<dbReference type="InterPro" id="IPR001387">
    <property type="entry name" value="Cro/C1-type_HTH"/>
</dbReference>
<name>A0A0G0Q1M6_9BACT</name>
<dbReference type="Gene3D" id="1.10.260.40">
    <property type="entry name" value="lambda repressor-like DNA-binding domains"/>
    <property type="match status" value="1"/>
</dbReference>
<dbReference type="EMBL" id="LBWG01000009">
    <property type="protein sequence ID" value="KKR04330.1"/>
    <property type="molecule type" value="Genomic_DNA"/>
</dbReference>
<dbReference type="GO" id="GO:0005829">
    <property type="term" value="C:cytosol"/>
    <property type="evidence" value="ECO:0007669"/>
    <property type="project" value="TreeGrafter"/>
</dbReference>
<reference evidence="3 4" key="1">
    <citation type="journal article" date="2015" name="Nature">
        <title>rRNA introns, odd ribosomes, and small enigmatic genomes across a large radiation of phyla.</title>
        <authorList>
            <person name="Brown C.T."/>
            <person name="Hug L.A."/>
            <person name="Thomas B.C."/>
            <person name="Sharon I."/>
            <person name="Castelle C.J."/>
            <person name="Singh A."/>
            <person name="Wilkins M.J."/>
            <person name="Williams K.H."/>
            <person name="Banfield J.F."/>
        </authorList>
    </citation>
    <scope>NUCLEOTIDE SEQUENCE [LARGE SCALE GENOMIC DNA]</scope>
</reference>
<dbReference type="Proteomes" id="UP000033935">
    <property type="component" value="Unassembled WGS sequence"/>
</dbReference>
<dbReference type="GO" id="GO:0003677">
    <property type="term" value="F:DNA binding"/>
    <property type="evidence" value="ECO:0007669"/>
    <property type="project" value="UniProtKB-KW"/>
</dbReference>
<proteinExistence type="predicted"/>
<accession>A0A0G0Q1M6</accession>
<dbReference type="SUPFAM" id="SSF47413">
    <property type="entry name" value="lambda repressor-like DNA-binding domains"/>
    <property type="match status" value="1"/>
</dbReference>
<dbReference type="AlphaFoldDB" id="A0A0G0Q1M6"/>
<dbReference type="InterPro" id="IPR010982">
    <property type="entry name" value="Lambda_DNA-bd_dom_sf"/>
</dbReference>
<dbReference type="PANTHER" id="PTHR46797:SF1">
    <property type="entry name" value="METHYLPHOSPHONATE SYNTHASE"/>
    <property type="match status" value="1"/>
</dbReference>
<dbReference type="PATRIC" id="fig|1618995.3.peg.494"/>
<dbReference type="PROSITE" id="PS50943">
    <property type="entry name" value="HTH_CROC1"/>
    <property type="match status" value="1"/>
</dbReference>